<proteinExistence type="predicted"/>
<sequence length="210" mass="23714">MADMTESTTHCAKKRFHDNVSNFFAYKTKLKKGASSRDSSTNVVDMSNEPVKDTTASQMTLQLLQHLTPKDGVANAGTLASEDVNEVLDLRLVPISTSKSRLTPSSSCTDPPEGLLAQGFDLGRDKKEAVDEFKTSEEYKERLRAYAKSQKNVFAEQSKLSTEGQEWFKDRVRTTLRLARRWIKKEHLDSDISALYLHKDDKYAEDNSDD</sequence>
<gene>
    <name evidence="1" type="ORF">LIER_04204</name>
</gene>
<keyword evidence="2" id="KW-1185">Reference proteome</keyword>
<evidence type="ECO:0000313" key="1">
    <source>
        <dbReference type="EMBL" id="GAA0143540.1"/>
    </source>
</evidence>
<dbReference type="EMBL" id="BAABME010000529">
    <property type="protein sequence ID" value="GAA0143540.1"/>
    <property type="molecule type" value="Genomic_DNA"/>
</dbReference>
<organism evidence="1 2">
    <name type="scientific">Lithospermum erythrorhizon</name>
    <name type="common">Purple gromwell</name>
    <name type="synonym">Lithospermum officinale var. erythrorhizon</name>
    <dbReference type="NCBI Taxonomy" id="34254"/>
    <lineage>
        <taxon>Eukaryota</taxon>
        <taxon>Viridiplantae</taxon>
        <taxon>Streptophyta</taxon>
        <taxon>Embryophyta</taxon>
        <taxon>Tracheophyta</taxon>
        <taxon>Spermatophyta</taxon>
        <taxon>Magnoliopsida</taxon>
        <taxon>eudicotyledons</taxon>
        <taxon>Gunneridae</taxon>
        <taxon>Pentapetalae</taxon>
        <taxon>asterids</taxon>
        <taxon>lamiids</taxon>
        <taxon>Boraginales</taxon>
        <taxon>Boraginaceae</taxon>
        <taxon>Boraginoideae</taxon>
        <taxon>Lithospermeae</taxon>
        <taxon>Lithospermum</taxon>
    </lineage>
</organism>
<dbReference type="Proteomes" id="UP001454036">
    <property type="component" value="Unassembled WGS sequence"/>
</dbReference>
<reference evidence="1 2" key="1">
    <citation type="submission" date="2024-01" db="EMBL/GenBank/DDBJ databases">
        <title>The complete chloroplast genome sequence of Lithospermum erythrorhizon: insights into the phylogenetic relationship among Boraginaceae species and the maternal lineages of purple gromwells.</title>
        <authorList>
            <person name="Okada T."/>
            <person name="Watanabe K."/>
        </authorList>
    </citation>
    <scope>NUCLEOTIDE SEQUENCE [LARGE SCALE GENOMIC DNA]</scope>
</reference>
<comment type="caution">
    <text evidence="1">The sequence shown here is derived from an EMBL/GenBank/DDBJ whole genome shotgun (WGS) entry which is preliminary data.</text>
</comment>
<dbReference type="AlphaFoldDB" id="A0AAV3P015"/>
<protein>
    <submittedName>
        <fullName evidence="1">Uncharacterized protein</fullName>
    </submittedName>
</protein>
<evidence type="ECO:0000313" key="2">
    <source>
        <dbReference type="Proteomes" id="UP001454036"/>
    </source>
</evidence>
<accession>A0AAV3P015</accession>
<name>A0AAV3P015_LITER</name>